<dbReference type="Proteomes" id="UP000694865">
    <property type="component" value="Unplaced"/>
</dbReference>
<evidence type="ECO:0000256" key="6">
    <source>
        <dbReference type="ARBA" id="ARBA00023242"/>
    </source>
</evidence>
<evidence type="ECO:0000256" key="4">
    <source>
        <dbReference type="ARBA" id="ARBA00016380"/>
    </source>
</evidence>
<proteinExistence type="inferred from homology"/>
<accession>A0ABM0GU49</accession>
<name>A0ABM0GU49_SACKO</name>
<gene>
    <name evidence="10" type="primary">LOC100366671</name>
</gene>
<dbReference type="PANTHER" id="PTHR31740">
    <property type="entry name" value="CENTROMERE PROTEIN L"/>
    <property type="match status" value="1"/>
</dbReference>
<evidence type="ECO:0000313" key="9">
    <source>
        <dbReference type="Proteomes" id="UP000694865"/>
    </source>
</evidence>
<dbReference type="PANTHER" id="PTHR31740:SF2">
    <property type="entry name" value="CENTROMERE PROTEIN L"/>
    <property type="match status" value="1"/>
</dbReference>
<protein>
    <recommendedName>
        <fullName evidence="4">Centromere protein L</fullName>
    </recommendedName>
</protein>
<evidence type="ECO:0000256" key="2">
    <source>
        <dbReference type="ARBA" id="ARBA00004584"/>
    </source>
</evidence>
<comment type="similarity">
    <text evidence="3">Belongs to the CENP-L/IML3 family.</text>
</comment>
<comment type="subcellular location">
    <subcellularLocation>
        <location evidence="2">Chromosome</location>
        <location evidence="2">Centromere</location>
    </subcellularLocation>
    <subcellularLocation>
        <location evidence="1">Nucleus</location>
    </subcellularLocation>
</comment>
<evidence type="ECO:0000256" key="8">
    <source>
        <dbReference type="SAM" id="MobiDB-lite"/>
    </source>
</evidence>
<dbReference type="InterPro" id="IPR025204">
    <property type="entry name" value="CENP-L"/>
</dbReference>
<sequence>MASAVTPFRTPGTTPWPSRRHMPYTKTPTSRRLTCKTHRRFPRLRNERLQVSRIKELVDKTWKVYKATPFFNFSYKSEGLKRYSRHLSAHLEAESSKNIVDVEGELGEHGTFEIMNGVALSESDVEAVEITVKTKKQNGNEDGKVVLIGVLCSVEIAEECVIKNKQFTNLPVFLVKGNVAVTRHVINFLQAQFDSNIIAMHFPPMELAWMIAMWTGFIPDAEESNVATSRNIPLELVYRVPEEIEGLRTITMTIRAQDAKKMWKCVHNADSEEFTNEEMNSFIHGIEQHFYYHFKIKLAAMSLHTIRCSIASVDTDGRLKILSNTSVHEVLRHVTQLIVDSMPPSICVS</sequence>
<dbReference type="GeneID" id="100366671"/>
<dbReference type="Pfam" id="PF13092">
    <property type="entry name" value="CENP-L"/>
    <property type="match status" value="1"/>
</dbReference>
<evidence type="ECO:0000256" key="7">
    <source>
        <dbReference type="ARBA" id="ARBA00023328"/>
    </source>
</evidence>
<evidence type="ECO:0000313" key="10">
    <source>
        <dbReference type="RefSeq" id="XP_002737410.2"/>
    </source>
</evidence>
<organism evidence="9 10">
    <name type="scientific">Saccoglossus kowalevskii</name>
    <name type="common">Acorn worm</name>
    <dbReference type="NCBI Taxonomy" id="10224"/>
    <lineage>
        <taxon>Eukaryota</taxon>
        <taxon>Metazoa</taxon>
        <taxon>Hemichordata</taxon>
        <taxon>Enteropneusta</taxon>
        <taxon>Harrimaniidae</taxon>
        <taxon>Saccoglossus</taxon>
    </lineage>
</organism>
<evidence type="ECO:0000256" key="5">
    <source>
        <dbReference type="ARBA" id="ARBA00022454"/>
    </source>
</evidence>
<reference evidence="10" key="1">
    <citation type="submission" date="2025-08" db="UniProtKB">
        <authorList>
            <consortium name="RefSeq"/>
        </authorList>
    </citation>
    <scope>IDENTIFICATION</scope>
    <source>
        <tissue evidence="10">Testes</tissue>
    </source>
</reference>
<keyword evidence="5" id="KW-0158">Chromosome</keyword>
<keyword evidence="6" id="KW-0539">Nucleus</keyword>
<keyword evidence="9" id="KW-1185">Reference proteome</keyword>
<evidence type="ECO:0000256" key="3">
    <source>
        <dbReference type="ARBA" id="ARBA00011060"/>
    </source>
</evidence>
<evidence type="ECO:0000256" key="1">
    <source>
        <dbReference type="ARBA" id="ARBA00004123"/>
    </source>
</evidence>
<keyword evidence="7" id="KW-0137">Centromere</keyword>
<feature type="region of interest" description="Disordered" evidence="8">
    <location>
        <begin position="1"/>
        <end position="27"/>
    </location>
</feature>
<dbReference type="RefSeq" id="XP_002737410.2">
    <property type="nucleotide sequence ID" value="XM_002737364.2"/>
</dbReference>